<dbReference type="Proteomes" id="UP000655523">
    <property type="component" value="Unassembled WGS sequence"/>
</dbReference>
<dbReference type="AlphaFoldDB" id="A0A972NPK4"/>
<gene>
    <name evidence="3" type="ORF">GNZ13_16205</name>
</gene>
<evidence type="ECO:0000256" key="1">
    <source>
        <dbReference type="ARBA" id="ARBA00034120"/>
    </source>
</evidence>
<dbReference type="PANTHER" id="PTHR34047">
    <property type="entry name" value="NUCLEAR INTRON MATURASE 1, MITOCHONDRIAL-RELATED"/>
    <property type="match status" value="1"/>
</dbReference>
<name>A0A972NPK4_9BURK</name>
<dbReference type="InterPro" id="IPR051083">
    <property type="entry name" value="GrpII_Intron_Splice-Mob/Def"/>
</dbReference>
<evidence type="ECO:0000313" key="4">
    <source>
        <dbReference type="Proteomes" id="UP000655523"/>
    </source>
</evidence>
<sequence>MSGDVHVRFREHPRGQFPRVTRLVISAASKEVLEMRVKPAVVAFLGERGLELSQEKTHITHIDTGFDFLGFNVRKYAGKLLIKPAKPAVKRFLDNIRDLIKANVATTAERLIQQLNSKLRGWANYYRHVVSKKTFAYVDHQVFLALIAWINRRHPNRSARWKRQRYFRRDGLRQWVFFASIRDAQRSTTLLDLFSTASVQIVRHVKIQADATPYDPAFADYFTRRAQARSVSRLSWLGMAARS</sequence>
<organism evidence="3 4">
    <name type="scientific">Paraburkholderia elongata</name>
    <dbReference type="NCBI Taxonomy" id="2675747"/>
    <lineage>
        <taxon>Bacteria</taxon>
        <taxon>Pseudomonadati</taxon>
        <taxon>Pseudomonadota</taxon>
        <taxon>Betaproteobacteria</taxon>
        <taxon>Burkholderiales</taxon>
        <taxon>Burkholderiaceae</taxon>
        <taxon>Paraburkholderia</taxon>
    </lineage>
</organism>
<comment type="caution">
    <text evidence="3">The sequence shown here is derived from an EMBL/GenBank/DDBJ whole genome shotgun (WGS) entry which is preliminary data.</text>
</comment>
<dbReference type="PANTHER" id="PTHR34047:SF8">
    <property type="entry name" value="PROTEIN YKFC"/>
    <property type="match status" value="1"/>
</dbReference>
<dbReference type="Pfam" id="PF08388">
    <property type="entry name" value="GIIM"/>
    <property type="match status" value="1"/>
</dbReference>
<evidence type="ECO:0000259" key="2">
    <source>
        <dbReference type="Pfam" id="PF08388"/>
    </source>
</evidence>
<evidence type="ECO:0000313" key="3">
    <source>
        <dbReference type="EMBL" id="NPT56093.1"/>
    </source>
</evidence>
<dbReference type="SUPFAM" id="SSF56672">
    <property type="entry name" value="DNA/RNA polymerases"/>
    <property type="match status" value="1"/>
</dbReference>
<feature type="domain" description="Group II intron maturase-specific" evidence="2">
    <location>
        <begin position="89"/>
        <end position="167"/>
    </location>
</feature>
<protein>
    <recommendedName>
        <fullName evidence="2">Group II intron maturase-specific domain-containing protein</fullName>
    </recommendedName>
</protein>
<keyword evidence="4" id="KW-1185">Reference proteome</keyword>
<accession>A0A972NPK4</accession>
<proteinExistence type="inferred from homology"/>
<comment type="similarity">
    <text evidence="1">Belongs to the bacterial reverse transcriptase family.</text>
</comment>
<dbReference type="EMBL" id="WOEZ01000085">
    <property type="protein sequence ID" value="NPT56093.1"/>
    <property type="molecule type" value="Genomic_DNA"/>
</dbReference>
<dbReference type="InterPro" id="IPR043502">
    <property type="entry name" value="DNA/RNA_pol_sf"/>
</dbReference>
<dbReference type="InterPro" id="IPR013597">
    <property type="entry name" value="Mat_intron_G2"/>
</dbReference>
<reference evidence="3 4" key="1">
    <citation type="submission" date="2019-11" db="EMBL/GenBank/DDBJ databases">
        <title>Metabolism of dissolved organic matter in forest soils.</title>
        <authorList>
            <person name="Cyle K.T."/>
            <person name="Wilhelm R.C."/>
            <person name="Martinez C.E."/>
        </authorList>
    </citation>
    <scope>NUCLEOTIDE SEQUENCE [LARGE SCALE GENOMIC DNA]</scope>
    <source>
        <strain evidence="3 4">5N</strain>
    </source>
</reference>